<dbReference type="EMBL" id="OU466860">
    <property type="protein sequence ID" value="CAH2058747.1"/>
    <property type="molecule type" value="Genomic_DNA"/>
</dbReference>
<dbReference type="InterPro" id="IPR001471">
    <property type="entry name" value="AP2/ERF_dom"/>
</dbReference>
<comment type="similarity">
    <text evidence="7">Belongs to the AP2/ERF transcription factor family. AP2 subfamily.</text>
</comment>
<dbReference type="SMART" id="SM00380">
    <property type="entry name" value="AP2"/>
    <property type="match status" value="1"/>
</dbReference>
<dbReference type="AlphaFoldDB" id="A0AAU9S9H0"/>
<keyword evidence="3" id="KW-0238">DNA-binding</keyword>
<protein>
    <recommendedName>
        <fullName evidence="8">AP2/ERF domain-containing protein</fullName>
    </recommendedName>
</protein>
<dbReference type="CDD" id="cd00018">
    <property type="entry name" value="AP2"/>
    <property type="match status" value="1"/>
</dbReference>
<evidence type="ECO:0000256" key="7">
    <source>
        <dbReference type="ARBA" id="ARBA00037973"/>
    </source>
</evidence>
<evidence type="ECO:0000256" key="1">
    <source>
        <dbReference type="ARBA" id="ARBA00004123"/>
    </source>
</evidence>
<evidence type="ECO:0000256" key="4">
    <source>
        <dbReference type="ARBA" id="ARBA00023159"/>
    </source>
</evidence>
<keyword evidence="5" id="KW-0804">Transcription</keyword>
<keyword evidence="2" id="KW-0805">Transcription regulation</keyword>
<evidence type="ECO:0000256" key="2">
    <source>
        <dbReference type="ARBA" id="ARBA00023015"/>
    </source>
</evidence>
<dbReference type="GO" id="GO:0003700">
    <property type="term" value="F:DNA-binding transcription factor activity"/>
    <property type="evidence" value="ECO:0007669"/>
    <property type="project" value="InterPro"/>
</dbReference>
<sequence>MLDLNLGILSTHNDDEDCKVPISMFSEEEDTISFSNNNSEGFITFGILKREEDEKLPLPPPPPPQSEIFSGGSEWLNLSSSMQRNEQEMVMVKKKSRRGPRSRSSHYRGVTFYRRTGRWESHIWDCGKQVYLGGFDTAYTAARDILADLFKYIRAYDRAAIKFRGIHADINFIVNDYKQDIEKMKNLSKEDFVQTLRRESASLARGGSKYKDLTLQKHTHIRNGHTHLFQNREWNAEATKCNEMRKIEGDIKLAVHNKRNEHNDLELSLGISSSSERLKLKTDDNYYMGSDRSVTSLYGKPLPVYLPMTEMKPLKTVAASSGFPFIAMIDSSSLSTCFDP</sequence>
<evidence type="ECO:0000256" key="5">
    <source>
        <dbReference type="ARBA" id="ARBA00023163"/>
    </source>
</evidence>
<proteinExistence type="inferred from homology"/>
<dbReference type="PANTHER" id="PTHR32467:SF177">
    <property type="entry name" value="AP2-LIKE ETHYLENE-RESPONSIVE TRANSCRIPTION FACTOR SMZ-RELATED"/>
    <property type="match status" value="1"/>
</dbReference>
<keyword evidence="4" id="KW-0010">Activator</keyword>
<evidence type="ECO:0000313" key="10">
    <source>
        <dbReference type="Proteomes" id="UP000836841"/>
    </source>
</evidence>
<keyword evidence="10" id="KW-1185">Reference proteome</keyword>
<dbReference type="Proteomes" id="UP000836841">
    <property type="component" value="Chromosome 4"/>
</dbReference>
<keyword evidence="6" id="KW-0539">Nucleus</keyword>
<accession>A0AAU9S9H0</accession>
<name>A0AAU9S9H0_THLAR</name>
<feature type="domain" description="AP2/ERF" evidence="8">
    <location>
        <begin position="106"/>
        <end position="173"/>
    </location>
</feature>
<dbReference type="SUPFAM" id="SSF54171">
    <property type="entry name" value="DNA-binding domain"/>
    <property type="match status" value="1"/>
</dbReference>
<dbReference type="Gene3D" id="3.30.730.10">
    <property type="entry name" value="AP2/ERF domain"/>
    <property type="match status" value="1"/>
</dbReference>
<reference evidence="9 10" key="1">
    <citation type="submission" date="2022-03" db="EMBL/GenBank/DDBJ databases">
        <authorList>
            <person name="Nunn A."/>
            <person name="Chopra R."/>
            <person name="Nunn A."/>
            <person name="Contreras Garrido A."/>
        </authorList>
    </citation>
    <scope>NUCLEOTIDE SEQUENCE [LARGE SCALE GENOMIC DNA]</scope>
</reference>
<evidence type="ECO:0000259" key="8">
    <source>
        <dbReference type="PROSITE" id="PS51032"/>
    </source>
</evidence>
<dbReference type="FunFam" id="3.30.730.10:FF:000004">
    <property type="entry name" value="AP2-like ethylene-responsive transcription factor"/>
    <property type="match status" value="1"/>
</dbReference>
<comment type="subcellular location">
    <subcellularLocation>
        <location evidence="1">Nucleus</location>
    </subcellularLocation>
</comment>
<dbReference type="PANTHER" id="PTHR32467">
    <property type="entry name" value="AP2-LIKE ETHYLENE-RESPONSIVE TRANSCRIPTION FACTOR"/>
    <property type="match status" value="1"/>
</dbReference>
<dbReference type="InterPro" id="IPR016177">
    <property type="entry name" value="DNA-bd_dom_sf"/>
</dbReference>
<organism evidence="9 10">
    <name type="scientific">Thlaspi arvense</name>
    <name type="common">Field penny-cress</name>
    <dbReference type="NCBI Taxonomy" id="13288"/>
    <lineage>
        <taxon>Eukaryota</taxon>
        <taxon>Viridiplantae</taxon>
        <taxon>Streptophyta</taxon>
        <taxon>Embryophyta</taxon>
        <taxon>Tracheophyta</taxon>
        <taxon>Spermatophyta</taxon>
        <taxon>Magnoliopsida</taxon>
        <taxon>eudicotyledons</taxon>
        <taxon>Gunneridae</taxon>
        <taxon>Pentapetalae</taxon>
        <taxon>rosids</taxon>
        <taxon>malvids</taxon>
        <taxon>Brassicales</taxon>
        <taxon>Brassicaceae</taxon>
        <taxon>Thlaspideae</taxon>
        <taxon>Thlaspi</taxon>
    </lineage>
</organism>
<evidence type="ECO:0000256" key="3">
    <source>
        <dbReference type="ARBA" id="ARBA00023125"/>
    </source>
</evidence>
<evidence type="ECO:0000313" key="9">
    <source>
        <dbReference type="EMBL" id="CAH2058747.1"/>
    </source>
</evidence>
<dbReference type="GO" id="GO:0003677">
    <property type="term" value="F:DNA binding"/>
    <property type="evidence" value="ECO:0007669"/>
    <property type="project" value="UniProtKB-KW"/>
</dbReference>
<dbReference type="InterPro" id="IPR036955">
    <property type="entry name" value="AP2/ERF_dom_sf"/>
</dbReference>
<dbReference type="GO" id="GO:0005634">
    <property type="term" value="C:nucleus"/>
    <property type="evidence" value="ECO:0007669"/>
    <property type="project" value="UniProtKB-SubCell"/>
</dbReference>
<gene>
    <name evidence="9" type="ORF">TAV2_LOCUS13511</name>
</gene>
<evidence type="ECO:0000256" key="6">
    <source>
        <dbReference type="ARBA" id="ARBA00023242"/>
    </source>
</evidence>
<dbReference type="PROSITE" id="PS51032">
    <property type="entry name" value="AP2_ERF"/>
    <property type="match status" value="1"/>
</dbReference>